<dbReference type="Proteomes" id="UP000236754">
    <property type="component" value="Unassembled WGS sequence"/>
</dbReference>
<evidence type="ECO:0000256" key="1">
    <source>
        <dbReference type="SAM" id="MobiDB-lite"/>
    </source>
</evidence>
<feature type="domain" description="Polymerase/histidinol phosphatase N-terminal" evidence="2">
    <location>
        <begin position="202"/>
        <end position="266"/>
    </location>
</feature>
<dbReference type="PANTHER" id="PTHR42924">
    <property type="entry name" value="EXONUCLEASE"/>
    <property type="match status" value="1"/>
</dbReference>
<dbReference type="InterPro" id="IPR016195">
    <property type="entry name" value="Pol/histidinol_Pase-like"/>
</dbReference>
<sequence>MDRREVLKLSASAGAAGVLTLAPVDFAAASDSGAGPGSDPGSASGGSPAPGTEVTRTLTGHLPTGVADFVYLPLDVPQGVRQISVSYTYDRPAVAAGTLGNACDIGIFDQRGTDVGGDGFRGWSGGARTDFSISAEQATPGYLPGPVGAGTWHVALGPYTVAPQGLDYSVTVTLTFGDRGTTPPPDYPPEQVRGRGRGWYRGDCHLHTVHSDGKRTLEQLAALARAAKLDFINSSDHNTTSAHPLLGPLAGDDLLILTGEEVTTRNGHYLAIGLDGGEWIDWRYRARDDAFDRFARQIRRAGGIVVPAHPYGNSLASQWKFGYDNVDAIEVWNGPWTPDDEASLLTWDNLLTSAARRGDGHWLPAMGNSDAHRDPDVVGLPQTVVLADGLDRHALQTGIRAGNSWIAENADVRLSFSAAGPRGEHAGIGERLPVALDADVTVRLEVGGVPADCVVRLLTDEGQVVGQALPASGAVEWTTTASLACYVRAEVRHPAADGGASGLPGPAVALTNPIWLGRS</sequence>
<evidence type="ECO:0000313" key="3">
    <source>
        <dbReference type="EMBL" id="SEG33255.1"/>
    </source>
</evidence>
<dbReference type="PANTHER" id="PTHR42924:SF3">
    <property type="entry name" value="POLYMERASE_HISTIDINOL PHOSPHATASE N-TERMINAL DOMAIN-CONTAINING PROTEIN"/>
    <property type="match status" value="1"/>
</dbReference>
<organism evidence="3 4">
    <name type="scientific">Actinacidiphila yanglinensis</name>
    <dbReference type="NCBI Taxonomy" id="310779"/>
    <lineage>
        <taxon>Bacteria</taxon>
        <taxon>Bacillati</taxon>
        <taxon>Actinomycetota</taxon>
        <taxon>Actinomycetes</taxon>
        <taxon>Kitasatosporales</taxon>
        <taxon>Streptomycetaceae</taxon>
        <taxon>Actinacidiphila</taxon>
    </lineage>
</organism>
<dbReference type="InterPro" id="IPR006311">
    <property type="entry name" value="TAT_signal"/>
</dbReference>
<proteinExistence type="predicted"/>
<dbReference type="NCBIfam" id="NF038032">
    <property type="entry name" value="CehA_McbA_metalo"/>
    <property type="match status" value="1"/>
</dbReference>
<dbReference type="GO" id="GO:0035312">
    <property type="term" value="F:5'-3' DNA exonuclease activity"/>
    <property type="evidence" value="ECO:0007669"/>
    <property type="project" value="TreeGrafter"/>
</dbReference>
<dbReference type="InterPro" id="IPR003141">
    <property type="entry name" value="Pol/His_phosphatase_N"/>
</dbReference>
<dbReference type="SUPFAM" id="SSF89550">
    <property type="entry name" value="PHP domain-like"/>
    <property type="match status" value="1"/>
</dbReference>
<reference evidence="3 4" key="1">
    <citation type="submission" date="2016-10" db="EMBL/GenBank/DDBJ databases">
        <authorList>
            <person name="de Groot N.N."/>
        </authorList>
    </citation>
    <scope>NUCLEOTIDE SEQUENCE [LARGE SCALE GENOMIC DNA]</scope>
    <source>
        <strain evidence="3 4">CGMCC 4.2023</strain>
    </source>
</reference>
<dbReference type="PROSITE" id="PS51318">
    <property type="entry name" value="TAT"/>
    <property type="match status" value="1"/>
</dbReference>
<feature type="compositionally biased region" description="Low complexity" evidence="1">
    <location>
        <begin position="31"/>
        <end position="51"/>
    </location>
</feature>
<dbReference type="EMBL" id="FNVU01000004">
    <property type="protein sequence ID" value="SEG33255.1"/>
    <property type="molecule type" value="Genomic_DNA"/>
</dbReference>
<name>A0A1H5ZC08_9ACTN</name>
<dbReference type="SMART" id="SM00481">
    <property type="entry name" value="POLIIIAc"/>
    <property type="match status" value="1"/>
</dbReference>
<evidence type="ECO:0000259" key="2">
    <source>
        <dbReference type="SMART" id="SM00481"/>
    </source>
</evidence>
<dbReference type="InterPro" id="IPR052018">
    <property type="entry name" value="PHP_domain"/>
</dbReference>
<protein>
    <recommendedName>
        <fullName evidence="2">Polymerase/histidinol phosphatase N-terminal domain-containing protein</fullName>
    </recommendedName>
</protein>
<dbReference type="CDD" id="cd07432">
    <property type="entry name" value="PHP_HisPPase"/>
    <property type="match status" value="1"/>
</dbReference>
<dbReference type="GO" id="GO:0004534">
    <property type="term" value="F:5'-3' RNA exonuclease activity"/>
    <property type="evidence" value="ECO:0007669"/>
    <property type="project" value="TreeGrafter"/>
</dbReference>
<gene>
    <name evidence="3" type="ORF">SAMN05216223_104397</name>
</gene>
<dbReference type="RefSeq" id="WP_103885833.1">
    <property type="nucleotide sequence ID" value="NZ_FNVU01000004.1"/>
</dbReference>
<dbReference type="AlphaFoldDB" id="A0A1H5ZC08"/>
<evidence type="ECO:0000313" key="4">
    <source>
        <dbReference type="Proteomes" id="UP000236754"/>
    </source>
</evidence>
<dbReference type="Gene3D" id="3.20.20.140">
    <property type="entry name" value="Metal-dependent hydrolases"/>
    <property type="match status" value="1"/>
</dbReference>
<accession>A0A1H5ZC08</accession>
<keyword evidence="4" id="KW-1185">Reference proteome</keyword>
<dbReference type="OrthoDB" id="9804333at2"/>
<feature type="region of interest" description="Disordered" evidence="1">
    <location>
        <begin position="31"/>
        <end position="58"/>
    </location>
</feature>